<dbReference type="Pfam" id="PF13385">
    <property type="entry name" value="Laminin_G_3"/>
    <property type="match status" value="1"/>
</dbReference>
<sequence>MIIIIVTSIPVFCQNHEQRTYRELITERVLFTPEYNRVISHAELPVVKDELSITLKINGLEHCPDSIYCTVKTESNRTPALFLKLSDSTPCPRLLITGNFDIGFDMDGYGFLLNRWYHIAYTLSDSEKRVDFYIGGKWVGSFSIKNVQNQSIIFNDGPLYIGSHLVWNGFTGQISNFRYYNFRLSHNEVLMDYSDEDPTKSIDYKCPNRFFDDLSIGLFLGLTILAGGFFTNIIINRRRYQTIPNVM</sequence>
<dbReference type="SUPFAM" id="SSF49899">
    <property type="entry name" value="Concanavalin A-like lectins/glucanases"/>
    <property type="match status" value="1"/>
</dbReference>
<evidence type="ECO:0000256" key="1">
    <source>
        <dbReference type="SAM" id="Phobius"/>
    </source>
</evidence>
<dbReference type="OrthoDB" id="2311784at2759"/>
<keyword evidence="1" id="KW-0472">Membrane</keyword>
<dbReference type="AlphaFoldDB" id="A0A9N8YTH0"/>
<dbReference type="Proteomes" id="UP000789405">
    <property type="component" value="Unassembled WGS sequence"/>
</dbReference>
<protein>
    <submittedName>
        <fullName evidence="2">28913_t:CDS:1</fullName>
    </submittedName>
</protein>
<evidence type="ECO:0000313" key="2">
    <source>
        <dbReference type="EMBL" id="CAG8448000.1"/>
    </source>
</evidence>
<keyword evidence="3" id="KW-1185">Reference proteome</keyword>
<comment type="caution">
    <text evidence="2">The sequence shown here is derived from an EMBL/GenBank/DDBJ whole genome shotgun (WGS) entry which is preliminary data.</text>
</comment>
<dbReference type="Gene3D" id="2.60.120.200">
    <property type="match status" value="1"/>
</dbReference>
<reference evidence="2" key="1">
    <citation type="submission" date="2021-06" db="EMBL/GenBank/DDBJ databases">
        <authorList>
            <person name="Kallberg Y."/>
            <person name="Tangrot J."/>
            <person name="Rosling A."/>
        </authorList>
    </citation>
    <scope>NUCLEOTIDE SEQUENCE</scope>
    <source>
        <strain evidence="2">MA453B</strain>
    </source>
</reference>
<gene>
    <name evidence="2" type="ORF">DERYTH_LOCUS341</name>
</gene>
<dbReference type="EMBL" id="CAJVPY010000071">
    <property type="protein sequence ID" value="CAG8448000.1"/>
    <property type="molecule type" value="Genomic_DNA"/>
</dbReference>
<proteinExistence type="predicted"/>
<keyword evidence="1" id="KW-1133">Transmembrane helix</keyword>
<organism evidence="2 3">
    <name type="scientific">Dentiscutata erythropus</name>
    <dbReference type="NCBI Taxonomy" id="1348616"/>
    <lineage>
        <taxon>Eukaryota</taxon>
        <taxon>Fungi</taxon>
        <taxon>Fungi incertae sedis</taxon>
        <taxon>Mucoromycota</taxon>
        <taxon>Glomeromycotina</taxon>
        <taxon>Glomeromycetes</taxon>
        <taxon>Diversisporales</taxon>
        <taxon>Gigasporaceae</taxon>
        <taxon>Dentiscutata</taxon>
    </lineage>
</organism>
<accession>A0A9N8YTH0</accession>
<dbReference type="InterPro" id="IPR013320">
    <property type="entry name" value="ConA-like_dom_sf"/>
</dbReference>
<feature type="transmembrane region" description="Helical" evidence="1">
    <location>
        <begin position="214"/>
        <end position="235"/>
    </location>
</feature>
<keyword evidence="1" id="KW-0812">Transmembrane</keyword>
<evidence type="ECO:0000313" key="3">
    <source>
        <dbReference type="Proteomes" id="UP000789405"/>
    </source>
</evidence>
<name>A0A9N8YTH0_9GLOM</name>